<dbReference type="AlphaFoldDB" id="A0A9D4JJA8"/>
<evidence type="ECO:0000313" key="2">
    <source>
        <dbReference type="Proteomes" id="UP000828390"/>
    </source>
</evidence>
<keyword evidence="2" id="KW-1185">Reference proteome</keyword>
<comment type="caution">
    <text evidence="1">The sequence shown here is derived from an EMBL/GenBank/DDBJ whole genome shotgun (WGS) entry which is preliminary data.</text>
</comment>
<accession>A0A9D4JJA8</accession>
<sequence>MVFVAGHLLDCPLCKQSHELPKGRISSLAKDTTRRNLIDFIKGKMHLYISTSHSMPETAFKYHNANLQNISNRY</sequence>
<reference evidence="1" key="1">
    <citation type="journal article" date="2019" name="bioRxiv">
        <title>The Genome of the Zebra Mussel, Dreissena polymorpha: A Resource for Invasive Species Research.</title>
        <authorList>
            <person name="McCartney M.A."/>
            <person name="Auch B."/>
            <person name="Kono T."/>
            <person name="Mallez S."/>
            <person name="Zhang Y."/>
            <person name="Obille A."/>
            <person name="Becker A."/>
            <person name="Abrahante J.E."/>
            <person name="Garbe J."/>
            <person name="Badalamenti J.P."/>
            <person name="Herman A."/>
            <person name="Mangelson H."/>
            <person name="Liachko I."/>
            <person name="Sullivan S."/>
            <person name="Sone E.D."/>
            <person name="Koren S."/>
            <person name="Silverstein K.A.T."/>
            <person name="Beckman K.B."/>
            <person name="Gohl D.M."/>
        </authorList>
    </citation>
    <scope>NUCLEOTIDE SEQUENCE</scope>
    <source>
        <strain evidence="1">Duluth1</strain>
        <tissue evidence="1">Whole animal</tissue>
    </source>
</reference>
<proteinExistence type="predicted"/>
<name>A0A9D4JJA8_DREPO</name>
<evidence type="ECO:0000313" key="1">
    <source>
        <dbReference type="EMBL" id="KAH3810858.1"/>
    </source>
</evidence>
<reference evidence="1" key="2">
    <citation type="submission" date="2020-11" db="EMBL/GenBank/DDBJ databases">
        <authorList>
            <person name="McCartney M.A."/>
            <person name="Auch B."/>
            <person name="Kono T."/>
            <person name="Mallez S."/>
            <person name="Becker A."/>
            <person name="Gohl D.M."/>
            <person name="Silverstein K.A.T."/>
            <person name="Koren S."/>
            <person name="Bechman K.B."/>
            <person name="Herman A."/>
            <person name="Abrahante J.E."/>
            <person name="Garbe J."/>
        </authorList>
    </citation>
    <scope>NUCLEOTIDE SEQUENCE</scope>
    <source>
        <strain evidence="1">Duluth1</strain>
        <tissue evidence="1">Whole animal</tissue>
    </source>
</reference>
<organism evidence="1 2">
    <name type="scientific">Dreissena polymorpha</name>
    <name type="common">Zebra mussel</name>
    <name type="synonym">Mytilus polymorpha</name>
    <dbReference type="NCBI Taxonomy" id="45954"/>
    <lineage>
        <taxon>Eukaryota</taxon>
        <taxon>Metazoa</taxon>
        <taxon>Spiralia</taxon>
        <taxon>Lophotrochozoa</taxon>
        <taxon>Mollusca</taxon>
        <taxon>Bivalvia</taxon>
        <taxon>Autobranchia</taxon>
        <taxon>Heteroconchia</taxon>
        <taxon>Euheterodonta</taxon>
        <taxon>Imparidentia</taxon>
        <taxon>Neoheterodontei</taxon>
        <taxon>Myida</taxon>
        <taxon>Dreissenoidea</taxon>
        <taxon>Dreissenidae</taxon>
        <taxon>Dreissena</taxon>
    </lineage>
</organism>
<gene>
    <name evidence="1" type="ORF">DPMN_139256</name>
</gene>
<dbReference type="Proteomes" id="UP000828390">
    <property type="component" value="Unassembled WGS sequence"/>
</dbReference>
<dbReference type="EMBL" id="JAIWYP010000006">
    <property type="protein sequence ID" value="KAH3810858.1"/>
    <property type="molecule type" value="Genomic_DNA"/>
</dbReference>
<protein>
    <submittedName>
        <fullName evidence="1">Uncharacterized protein</fullName>
    </submittedName>
</protein>